<dbReference type="EMBL" id="LYMM01000073">
    <property type="protein sequence ID" value="PNU02562.1"/>
    <property type="molecule type" value="Genomic_DNA"/>
</dbReference>
<dbReference type="Proteomes" id="UP000236327">
    <property type="component" value="Unassembled WGS sequence"/>
</dbReference>
<protein>
    <submittedName>
        <fullName evidence="1">Uncharacterized protein</fullName>
    </submittedName>
</protein>
<keyword evidence="2" id="KW-1185">Reference proteome</keyword>
<accession>A0A2K2FUV7</accession>
<dbReference type="AlphaFoldDB" id="A0A2K2FUV7"/>
<evidence type="ECO:0000313" key="2">
    <source>
        <dbReference type="Proteomes" id="UP000236327"/>
    </source>
</evidence>
<dbReference type="OrthoDB" id="7510975at2"/>
<gene>
    <name evidence="1" type="ORF">A8V01_09305</name>
</gene>
<evidence type="ECO:0000313" key="1">
    <source>
        <dbReference type="EMBL" id="PNU02562.1"/>
    </source>
</evidence>
<proteinExistence type="predicted"/>
<sequence>MHQNDEPLDAAATTPGLEAVAAQVVPAGTVIDEHLFEDILELEGALRLSTTATAGIGAPRATDIEKLADELPQAITARLQELADGVRSATIAGDLTKIRECHLDVIDTLVALRAALWPLKTEE</sequence>
<name>A0A2K2FUV7_9SPHN</name>
<dbReference type="RefSeq" id="WP_103098731.1">
    <property type="nucleotide sequence ID" value="NZ_LYMM01000073.1"/>
</dbReference>
<reference evidence="1 2" key="1">
    <citation type="submission" date="2016-05" db="EMBL/GenBank/DDBJ databases">
        <title>Complete genome sequence of Novosphingobium guangzhouense SA925(T).</title>
        <authorList>
            <person name="Sha S."/>
        </authorList>
    </citation>
    <scope>NUCLEOTIDE SEQUENCE [LARGE SCALE GENOMIC DNA]</scope>
    <source>
        <strain evidence="1 2">SA925</strain>
    </source>
</reference>
<comment type="caution">
    <text evidence="1">The sequence shown here is derived from an EMBL/GenBank/DDBJ whole genome shotgun (WGS) entry which is preliminary data.</text>
</comment>
<organism evidence="1 2">
    <name type="scientific">Novosphingobium guangzhouense</name>
    <dbReference type="NCBI Taxonomy" id="1850347"/>
    <lineage>
        <taxon>Bacteria</taxon>
        <taxon>Pseudomonadati</taxon>
        <taxon>Pseudomonadota</taxon>
        <taxon>Alphaproteobacteria</taxon>
        <taxon>Sphingomonadales</taxon>
        <taxon>Sphingomonadaceae</taxon>
        <taxon>Novosphingobium</taxon>
    </lineage>
</organism>